<evidence type="ECO:0000313" key="4">
    <source>
        <dbReference type="Proteomes" id="UP000033140"/>
    </source>
</evidence>
<evidence type="ECO:0000313" key="3">
    <source>
        <dbReference type="EMBL" id="GAO49001.1"/>
    </source>
</evidence>
<accession>A0A0E9NH54</accession>
<dbReference type="SUPFAM" id="SSF46689">
    <property type="entry name" value="Homeodomain-like"/>
    <property type="match status" value="1"/>
</dbReference>
<dbReference type="Proteomes" id="UP000033140">
    <property type="component" value="Unassembled WGS sequence"/>
</dbReference>
<keyword evidence="4" id="KW-1185">Reference proteome</keyword>
<reference evidence="3 4" key="2">
    <citation type="journal article" date="2014" name="J. Gen. Appl. Microbiol.">
        <title>The early diverging ascomycetous budding yeast Saitoella complicata has three histone deacetylases belonging to the Clr6, Hos2, and Rpd3 lineages.</title>
        <authorList>
            <person name="Nishida H."/>
            <person name="Matsumoto T."/>
            <person name="Kondo S."/>
            <person name="Hamamoto M."/>
            <person name="Yoshikawa H."/>
        </authorList>
    </citation>
    <scope>NUCLEOTIDE SEQUENCE [LARGE SCALE GENOMIC DNA]</scope>
    <source>
        <strain evidence="3 4">NRRL Y-17804</strain>
    </source>
</reference>
<feature type="region of interest" description="Disordered" evidence="1">
    <location>
        <begin position="46"/>
        <end position="67"/>
    </location>
</feature>
<feature type="domain" description="Myb-like" evidence="2">
    <location>
        <begin position="80"/>
        <end position="129"/>
    </location>
</feature>
<organism evidence="3 4">
    <name type="scientific">Saitoella complicata (strain BCRC 22490 / CBS 7301 / JCM 7358 / NBRC 10748 / NRRL Y-17804)</name>
    <dbReference type="NCBI Taxonomy" id="698492"/>
    <lineage>
        <taxon>Eukaryota</taxon>
        <taxon>Fungi</taxon>
        <taxon>Dikarya</taxon>
        <taxon>Ascomycota</taxon>
        <taxon>Taphrinomycotina</taxon>
        <taxon>Taphrinomycotina incertae sedis</taxon>
        <taxon>Saitoella</taxon>
    </lineage>
</organism>
<dbReference type="STRING" id="698492.A0A0E9NH54"/>
<comment type="caution">
    <text evidence="3">The sequence shown here is derived from an EMBL/GenBank/DDBJ whole genome shotgun (WGS) entry which is preliminary data.</text>
</comment>
<name>A0A0E9NH54_SAICN</name>
<evidence type="ECO:0000256" key="1">
    <source>
        <dbReference type="SAM" id="MobiDB-lite"/>
    </source>
</evidence>
<dbReference type="CDD" id="cd00167">
    <property type="entry name" value="SANT"/>
    <property type="match status" value="1"/>
</dbReference>
<dbReference type="InterPro" id="IPR009057">
    <property type="entry name" value="Homeodomain-like_sf"/>
</dbReference>
<sequence>MDAISLRFTTIEILAEPVMRGLVRSDPSSVDPNELEAMLSAVYDEQKDSKTKKRKCTKSESPGPFEQQKTFKNAVAKPVRKTRKSHGWSNSDDELLLSLRRNDLTWPEIGKHFPGRSVHSLQCRYTKVGAAAIEWDESDDKLLKEAVGLDAKEMWARISGKVGKGAKACEVRWKALTCQK</sequence>
<reference evidence="3 4" key="1">
    <citation type="journal article" date="2011" name="J. Gen. Appl. Microbiol.">
        <title>Draft genome sequencing of the enigmatic yeast Saitoella complicata.</title>
        <authorList>
            <person name="Nishida H."/>
            <person name="Hamamoto M."/>
            <person name="Sugiyama J."/>
        </authorList>
    </citation>
    <scope>NUCLEOTIDE SEQUENCE [LARGE SCALE GENOMIC DNA]</scope>
    <source>
        <strain evidence="3 4">NRRL Y-17804</strain>
    </source>
</reference>
<dbReference type="AlphaFoldDB" id="A0A0E9NH54"/>
<dbReference type="PROSITE" id="PS50090">
    <property type="entry name" value="MYB_LIKE"/>
    <property type="match status" value="2"/>
</dbReference>
<protein>
    <recommendedName>
        <fullName evidence="2">Myb-like domain-containing protein</fullName>
    </recommendedName>
</protein>
<evidence type="ECO:0000259" key="2">
    <source>
        <dbReference type="PROSITE" id="PS50090"/>
    </source>
</evidence>
<dbReference type="InterPro" id="IPR001005">
    <property type="entry name" value="SANT/Myb"/>
</dbReference>
<gene>
    <name evidence="3" type="ORF">G7K_3162-t1</name>
</gene>
<proteinExistence type="predicted"/>
<feature type="domain" description="Myb-like" evidence="2">
    <location>
        <begin position="135"/>
        <end position="177"/>
    </location>
</feature>
<reference evidence="3 4" key="3">
    <citation type="journal article" date="2015" name="Genome Announc.">
        <title>Draft Genome Sequence of the Archiascomycetous Yeast Saitoella complicata.</title>
        <authorList>
            <person name="Yamauchi K."/>
            <person name="Kondo S."/>
            <person name="Hamamoto M."/>
            <person name="Takahashi Y."/>
            <person name="Ogura Y."/>
            <person name="Hayashi T."/>
            <person name="Nishida H."/>
        </authorList>
    </citation>
    <scope>NUCLEOTIDE SEQUENCE [LARGE SCALE GENOMIC DNA]</scope>
    <source>
        <strain evidence="3 4">NRRL Y-17804</strain>
    </source>
</reference>
<dbReference type="EMBL" id="BACD03000019">
    <property type="protein sequence ID" value="GAO49001.1"/>
    <property type="molecule type" value="Genomic_DNA"/>
</dbReference>